<keyword evidence="3" id="KW-1185">Reference proteome</keyword>
<evidence type="ECO:0000313" key="3">
    <source>
        <dbReference type="Proteomes" id="UP001432011"/>
    </source>
</evidence>
<dbReference type="EMBL" id="CP108085">
    <property type="protein sequence ID" value="WUP75152.1"/>
    <property type="molecule type" value="Genomic_DNA"/>
</dbReference>
<evidence type="ECO:0000313" key="2">
    <source>
        <dbReference type="EMBL" id="WUP75152.1"/>
    </source>
</evidence>
<sequence>MTDAPPTDDREPARVVAEMIDHVLPPGGDLDRLGRPAGALGRSDLHPA</sequence>
<evidence type="ECO:0000256" key="1">
    <source>
        <dbReference type="SAM" id="MobiDB-lite"/>
    </source>
</evidence>
<protein>
    <submittedName>
        <fullName evidence="2">Uncharacterized protein</fullName>
    </submittedName>
</protein>
<name>A0ABZ1SU57_9ACTN</name>
<accession>A0ABZ1SU57</accession>
<reference evidence="2" key="1">
    <citation type="submission" date="2022-10" db="EMBL/GenBank/DDBJ databases">
        <title>The complete genomes of actinobacterial strains from the NBC collection.</title>
        <authorList>
            <person name="Joergensen T.S."/>
            <person name="Alvarez Arevalo M."/>
            <person name="Sterndorff E.B."/>
            <person name="Faurdal D."/>
            <person name="Vuksanovic O."/>
            <person name="Mourched A.-S."/>
            <person name="Charusanti P."/>
            <person name="Shaw S."/>
            <person name="Blin K."/>
            <person name="Weber T."/>
        </authorList>
    </citation>
    <scope>NUCLEOTIDE SEQUENCE</scope>
    <source>
        <strain evidence="2">NBC_00254</strain>
    </source>
</reference>
<proteinExistence type="predicted"/>
<feature type="region of interest" description="Disordered" evidence="1">
    <location>
        <begin position="27"/>
        <end position="48"/>
    </location>
</feature>
<dbReference type="Proteomes" id="UP001432011">
    <property type="component" value="Chromosome"/>
</dbReference>
<gene>
    <name evidence="2" type="ORF">OG913_38410</name>
</gene>
<organism evidence="2 3">
    <name type="scientific">Microbispora hainanensis</name>
    <dbReference type="NCBI Taxonomy" id="568844"/>
    <lineage>
        <taxon>Bacteria</taxon>
        <taxon>Bacillati</taxon>
        <taxon>Actinomycetota</taxon>
        <taxon>Actinomycetes</taxon>
        <taxon>Streptosporangiales</taxon>
        <taxon>Streptosporangiaceae</taxon>
        <taxon>Microbispora</taxon>
    </lineage>
</organism>
<dbReference type="RefSeq" id="WP_205830732.1">
    <property type="nucleotide sequence ID" value="NZ_CP108085.1"/>
</dbReference>